<keyword evidence="5 6" id="KW-0472">Membrane</keyword>
<dbReference type="Proteomes" id="UP000051461">
    <property type="component" value="Unassembled WGS sequence"/>
</dbReference>
<evidence type="ECO:0000256" key="6">
    <source>
        <dbReference type="SAM" id="Phobius"/>
    </source>
</evidence>
<dbReference type="STRING" id="1423726.FC07_GL001421"/>
<evidence type="ECO:0000256" key="4">
    <source>
        <dbReference type="ARBA" id="ARBA00022989"/>
    </source>
</evidence>
<name>A0A0R1GG65_9LACO</name>
<sequence length="351" mass="40082">MSVWKKFLANVELRRFVVLALIVLVLWLVRSVLSLILLTFIFAFLVIQVVNFIRRWLPIPAPLLVLLLYAGVIYLMYLAITNYLPVIAEQTVKMVDTVYKFYQKPDQDTNQLFHWLNQYISASELTRQFKNGMSVALTYLTSVGSMGVTFLMSLLLSFFFTIERDKMYHFSRLFLKSHYAWFFQDIYFFAKKFVNTFGIVIETQVLIAVVNTVITTTGLAFMHLPQLPTLAIMVFVLSLVPVAGVIISCIPLSLIGYSIGGIQDVVYILLMILIVHSLETYVLNPKFMSSRTKLPIFYTFVVLLAGDHLFGTWGLIVGIPIFTFLLDILGVQQLPGVTVDKHETGHYDETK</sequence>
<feature type="transmembrane region" description="Helical" evidence="6">
    <location>
        <begin position="265"/>
        <end position="284"/>
    </location>
</feature>
<dbReference type="PATRIC" id="fig|1423726.3.peg.1472"/>
<feature type="transmembrane region" description="Helical" evidence="6">
    <location>
        <begin position="12"/>
        <end position="29"/>
    </location>
</feature>
<dbReference type="Pfam" id="PF01594">
    <property type="entry name" value="AI-2E_transport"/>
    <property type="match status" value="1"/>
</dbReference>
<evidence type="ECO:0000313" key="8">
    <source>
        <dbReference type="Proteomes" id="UP000051461"/>
    </source>
</evidence>
<keyword evidence="3 6" id="KW-0812">Transmembrane</keyword>
<keyword evidence="8" id="KW-1185">Reference proteome</keyword>
<keyword evidence="4 6" id="KW-1133">Transmembrane helix</keyword>
<dbReference type="InterPro" id="IPR002549">
    <property type="entry name" value="AI-2E-like"/>
</dbReference>
<evidence type="ECO:0000256" key="5">
    <source>
        <dbReference type="ARBA" id="ARBA00023136"/>
    </source>
</evidence>
<comment type="similarity">
    <text evidence="2">Belongs to the autoinducer-2 exporter (AI-2E) (TC 2.A.86) family.</text>
</comment>
<dbReference type="GO" id="GO:0055085">
    <property type="term" value="P:transmembrane transport"/>
    <property type="evidence" value="ECO:0007669"/>
    <property type="project" value="TreeGrafter"/>
</dbReference>
<proteinExistence type="inferred from homology"/>
<gene>
    <name evidence="7" type="ORF">FC07_GL001421</name>
</gene>
<protein>
    <submittedName>
        <fullName evidence="7">Transport protein</fullName>
    </submittedName>
</protein>
<dbReference type="EMBL" id="AZDA01000121">
    <property type="protein sequence ID" value="KRK33166.1"/>
    <property type="molecule type" value="Genomic_DNA"/>
</dbReference>
<evidence type="ECO:0000256" key="2">
    <source>
        <dbReference type="ARBA" id="ARBA00009773"/>
    </source>
</evidence>
<dbReference type="AlphaFoldDB" id="A0A0R1GG65"/>
<evidence type="ECO:0000256" key="1">
    <source>
        <dbReference type="ARBA" id="ARBA00004141"/>
    </source>
</evidence>
<dbReference type="PANTHER" id="PTHR21716:SF62">
    <property type="entry name" value="TRANSPORT PROTEIN YDBI-RELATED"/>
    <property type="match status" value="1"/>
</dbReference>
<accession>A0A0R1GG65</accession>
<feature type="transmembrane region" description="Helical" evidence="6">
    <location>
        <begin position="234"/>
        <end position="259"/>
    </location>
</feature>
<comment type="caution">
    <text evidence="7">The sequence shown here is derived from an EMBL/GenBank/DDBJ whole genome shotgun (WGS) entry which is preliminary data.</text>
</comment>
<feature type="transmembrane region" description="Helical" evidence="6">
    <location>
        <begin position="196"/>
        <end position="222"/>
    </location>
</feature>
<dbReference type="PANTHER" id="PTHR21716">
    <property type="entry name" value="TRANSMEMBRANE PROTEIN"/>
    <property type="match status" value="1"/>
</dbReference>
<feature type="transmembrane region" description="Helical" evidence="6">
    <location>
        <begin position="35"/>
        <end position="53"/>
    </location>
</feature>
<dbReference type="OrthoDB" id="9772136at2"/>
<evidence type="ECO:0000313" key="7">
    <source>
        <dbReference type="EMBL" id="KRK33166.1"/>
    </source>
</evidence>
<feature type="transmembrane region" description="Helical" evidence="6">
    <location>
        <begin position="296"/>
        <end position="326"/>
    </location>
</feature>
<reference evidence="7 8" key="1">
    <citation type="journal article" date="2015" name="Genome Announc.">
        <title>Expanding the biotechnology potential of lactobacilli through comparative genomics of 213 strains and associated genera.</title>
        <authorList>
            <person name="Sun Z."/>
            <person name="Harris H.M."/>
            <person name="McCann A."/>
            <person name="Guo C."/>
            <person name="Argimon S."/>
            <person name="Zhang W."/>
            <person name="Yang X."/>
            <person name="Jeffery I.B."/>
            <person name="Cooney J.C."/>
            <person name="Kagawa T.F."/>
            <person name="Liu W."/>
            <person name="Song Y."/>
            <person name="Salvetti E."/>
            <person name="Wrobel A."/>
            <person name="Rasinkangas P."/>
            <person name="Parkhill J."/>
            <person name="Rea M.C."/>
            <person name="O'Sullivan O."/>
            <person name="Ritari J."/>
            <person name="Douillard F.P."/>
            <person name="Paul Ross R."/>
            <person name="Yang R."/>
            <person name="Briner A.E."/>
            <person name="Felis G.E."/>
            <person name="de Vos W.M."/>
            <person name="Barrangou R."/>
            <person name="Klaenhammer T.R."/>
            <person name="Caufield P.W."/>
            <person name="Cui Y."/>
            <person name="Zhang H."/>
            <person name="O'Toole P.W."/>
        </authorList>
    </citation>
    <scope>NUCLEOTIDE SEQUENCE [LARGE SCALE GENOMIC DNA]</scope>
    <source>
        <strain evidence="7 8">DSM 20003</strain>
    </source>
</reference>
<comment type="subcellular location">
    <subcellularLocation>
        <location evidence="1">Membrane</location>
        <topology evidence="1">Multi-pass membrane protein</topology>
    </subcellularLocation>
</comment>
<organism evidence="7 8">
    <name type="scientific">Loigolactobacillus bifermentans DSM 20003</name>
    <dbReference type="NCBI Taxonomy" id="1423726"/>
    <lineage>
        <taxon>Bacteria</taxon>
        <taxon>Bacillati</taxon>
        <taxon>Bacillota</taxon>
        <taxon>Bacilli</taxon>
        <taxon>Lactobacillales</taxon>
        <taxon>Lactobacillaceae</taxon>
        <taxon>Loigolactobacillus</taxon>
    </lineage>
</organism>
<feature type="transmembrane region" description="Helical" evidence="6">
    <location>
        <begin position="136"/>
        <end position="161"/>
    </location>
</feature>
<evidence type="ECO:0000256" key="3">
    <source>
        <dbReference type="ARBA" id="ARBA00022692"/>
    </source>
</evidence>
<dbReference type="RefSeq" id="WP_057905513.1">
    <property type="nucleotide sequence ID" value="NZ_AZDA01000121.1"/>
</dbReference>
<dbReference type="GO" id="GO:0016020">
    <property type="term" value="C:membrane"/>
    <property type="evidence" value="ECO:0007669"/>
    <property type="project" value="UniProtKB-SubCell"/>
</dbReference>
<feature type="transmembrane region" description="Helical" evidence="6">
    <location>
        <begin position="60"/>
        <end position="80"/>
    </location>
</feature>